<name>A0A481XV38_9ACTN</name>
<dbReference type="Pfam" id="PF03358">
    <property type="entry name" value="FMN_red"/>
    <property type="match status" value="1"/>
</dbReference>
<protein>
    <submittedName>
        <fullName evidence="2">HrsR</fullName>
    </submittedName>
</protein>
<reference evidence="2" key="1">
    <citation type="journal article" date="2019" name="ACS Chem. Biol.">
        <title>Bioactivity-HiTES Unveils Cryptic Antibiotics Encoded in Actinomycete Bacteria.</title>
        <authorList>
            <person name="Moon K."/>
            <person name="Xu F."/>
            <person name="Zhang C."/>
            <person name="Seyedsayamdost M.R."/>
        </authorList>
    </citation>
    <scope>NUCLEOTIDE SEQUENCE</scope>
    <source>
        <strain evidence="2">A18</strain>
    </source>
</reference>
<organism evidence="2">
    <name type="scientific">Streptomyces hiroshimensis</name>
    <dbReference type="NCBI Taxonomy" id="66424"/>
    <lineage>
        <taxon>Bacteria</taxon>
        <taxon>Bacillati</taxon>
        <taxon>Actinomycetota</taxon>
        <taxon>Actinomycetes</taxon>
        <taxon>Kitasatosporales</taxon>
        <taxon>Streptomycetaceae</taxon>
        <taxon>Streptomyces</taxon>
    </lineage>
</organism>
<sequence length="201" mass="21637">MPDTNAQHPTRLAVIVGSTRKDRFGPVVADWFTAHARERADLDVDVIDLAEADLPHVLEGPGEDGTHPSAAVRAFAARIDRADVFAVITPEYNRGYPAALKQAIDSVYTEFHAKPVGFVSYSGGATGGVRAVEQLRSVFAELHTVTLRDGVAIPSAYAAFDDDGQPRDTEGVNGAAKKLLDQLLWWAVALREARAKSPYAA</sequence>
<dbReference type="SUPFAM" id="SSF52218">
    <property type="entry name" value="Flavoproteins"/>
    <property type="match status" value="1"/>
</dbReference>
<dbReference type="PANTHER" id="PTHR30543">
    <property type="entry name" value="CHROMATE REDUCTASE"/>
    <property type="match status" value="1"/>
</dbReference>
<dbReference type="Gene3D" id="3.40.50.360">
    <property type="match status" value="1"/>
</dbReference>
<dbReference type="PANTHER" id="PTHR30543:SF21">
    <property type="entry name" value="NAD(P)H-DEPENDENT FMN REDUCTASE LOT6"/>
    <property type="match status" value="1"/>
</dbReference>
<gene>
    <name evidence="2" type="primary">hrsR</name>
</gene>
<dbReference type="InterPro" id="IPR050712">
    <property type="entry name" value="NAD(P)H-dep_reductase"/>
</dbReference>
<dbReference type="GO" id="GO:0010181">
    <property type="term" value="F:FMN binding"/>
    <property type="evidence" value="ECO:0007669"/>
    <property type="project" value="TreeGrafter"/>
</dbReference>
<dbReference type="InterPro" id="IPR029039">
    <property type="entry name" value="Flavoprotein-like_sf"/>
</dbReference>
<dbReference type="EMBL" id="MH743143">
    <property type="protein sequence ID" value="QBK46647.1"/>
    <property type="molecule type" value="Genomic_DNA"/>
</dbReference>
<dbReference type="InterPro" id="IPR005025">
    <property type="entry name" value="FMN_Rdtase-like_dom"/>
</dbReference>
<evidence type="ECO:0000259" key="1">
    <source>
        <dbReference type="Pfam" id="PF03358"/>
    </source>
</evidence>
<accession>A0A481XV38</accession>
<evidence type="ECO:0000313" key="2">
    <source>
        <dbReference type="EMBL" id="QBK46647.1"/>
    </source>
</evidence>
<dbReference type="GO" id="GO:0016491">
    <property type="term" value="F:oxidoreductase activity"/>
    <property type="evidence" value="ECO:0007669"/>
    <property type="project" value="InterPro"/>
</dbReference>
<dbReference type="AlphaFoldDB" id="A0A481XV38"/>
<feature type="domain" description="NADPH-dependent FMN reductase-like" evidence="1">
    <location>
        <begin position="11"/>
        <end position="156"/>
    </location>
</feature>
<proteinExistence type="predicted"/>
<dbReference type="GO" id="GO:0005829">
    <property type="term" value="C:cytosol"/>
    <property type="evidence" value="ECO:0007669"/>
    <property type="project" value="TreeGrafter"/>
</dbReference>